<evidence type="ECO:0000256" key="1">
    <source>
        <dbReference type="SAM" id="SignalP"/>
    </source>
</evidence>
<dbReference type="Gene3D" id="1.20.1260.10">
    <property type="match status" value="1"/>
</dbReference>
<dbReference type="InterPro" id="IPR012347">
    <property type="entry name" value="Ferritin-like"/>
</dbReference>
<name>A0A7S1NL07_9EUGL</name>
<organism evidence="3">
    <name type="scientific">Eutreptiella gymnastica</name>
    <dbReference type="NCBI Taxonomy" id="73025"/>
    <lineage>
        <taxon>Eukaryota</taxon>
        <taxon>Discoba</taxon>
        <taxon>Euglenozoa</taxon>
        <taxon>Euglenida</taxon>
        <taxon>Spirocuta</taxon>
        <taxon>Euglenophyceae</taxon>
        <taxon>Eutreptiales</taxon>
        <taxon>Eutreptiaceae</taxon>
        <taxon>Eutreptiella</taxon>
    </lineage>
</organism>
<evidence type="ECO:0000259" key="2">
    <source>
        <dbReference type="Pfam" id="PF03713"/>
    </source>
</evidence>
<accession>A0A7S1NL07</accession>
<sequence length="653" mass="69812">MPFLPLVVSLLFTLTSAHRGLLTKPSCDDDYGTSATALNIPDASISWAFKHYLDCTHRVVWTKFTNPEPDFRFYVGVGIPPVQRQAATRADALIIGPGLPTLSDADMQSLPVELQNDRVWSTQGGVGAVIHRSPQDQSSCAHLGTVMQGISSVVNGRCDFFEPFGQTHSWRVLDADNNVIPLAQQTYYVAVFLQQHTSGKLGIALGTWTENFWAPMEIATPTCVRDMSDFSEKNGDQTNCFPVVACPAVPPISKTTCEPRDASCPLGAVCSGSKDCCVAFNSMMGCGGECCQPAKKLWDDVNLAMHRAMALQFTGAVDVDFVRGMIPHHAGAVAMCDVLLLNLTCTPLDEAGVLDGLVHFCQHVKFKQETELGGMRAWLAARALQETSVCSSDGMAGHDGHMGMDGCGNTTTWSSQAFIAANRDMHSGMAINYTCDHSVDFIRQMIPHHAAAIVMCEILSNATVGGTTATAQPDAYLTELCANITQAQRAEIAWLSAWLAGRGKSLIAPCEACADGEPFTEPEMPCEDLLYTSQLCHLVGGDLNCKCATLTAQYQCGTTANLTGPAMVNPSAECRRTCGLCPAERPPLLPTPCPGPGGLVAKDATMGNASHGHGQCASCPDLHTHSAQLPLCPSLWVMLLINLMTVVTLVLAA</sequence>
<proteinExistence type="predicted"/>
<protein>
    <recommendedName>
        <fullName evidence="2">DUF305 domain-containing protein</fullName>
    </recommendedName>
</protein>
<dbReference type="AlphaFoldDB" id="A0A7S1NL07"/>
<dbReference type="Pfam" id="PF03713">
    <property type="entry name" value="DUF305"/>
    <property type="match status" value="1"/>
</dbReference>
<dbReference type="PANTHER" id="PTHR36933:SF1">
    <property type="entry name" value="SLL0788 PROTEIN"/>
    <property type="match status" value="1"/>
</dbReference>
<gene>
    <name evidence="3" type="ORF">EGYM00392_LOCUS37627</name>
</gene>
<keyword evidence="1" id="KW-0732">Signal</keyword>
<feature type="chain" id="PRO_5030524447" description="DUF305 domain-containing protein" evidence="1">
    <location>
        <begin position="18"/>
        <end position="653"/>
    </location>
</feature>
<feature type="signal peptide" evidence="1">
    <location>
        <begin position="1"/>
        <end position="17"/>
    </location>
</feature>
<evidence type="ECO:0000313" key="3">
    <source>
        <dbReference type="EMBL" id="CAD9026497.1"/>
    </source>
</evidence>
<dbReference type="EMBL" id="HBGA01100990">
    <property type="protein sequence ID" value="CAD9026497.1"/>
    <property type="molecule type" value="Transcribed_RNA"/>
</dbReference>
<feature type="domain" description="DUF305" evidence="2">
    <location>
        <begin position="318"/>
        <end position="459"/>
    </location>
</feature>
<dbReference type="PANTHER" id="PTHR36933">
    <property type="entry name" value="SLL0788 PROTEIN"/>
    <property type="match status" value="1"/>
</dbReference>
<reference evidence="3" key="1">
    <citation type="submission" date="2021-01" db="EMBL/GenBank/DDBJ databases">
        <authorList>
            <person name="Corre E."/>
            <person name="Pelletier E."/>
            <person name="Niang G."/>
            <person name="Scheremetjew M."/>
            <person name="Finn R."/>
            <person name="Kale V."/>
            <person name="Holt S."/>
            <person name="Cochrane G."/>
            <person name="Meng A."/>
            <person name="Brown T."/>
            <person name="Cohen L."/>
        </authorList>
    </citation>
    <scope>NUCLEOTIDE SEQUENCE</scope>
    <source>
        <strain evidence="3">NIES-381</strain>
    </source>
</reference>
<dbReference type="InterPro" id="IPR005183">
    <property type="entry name" value="DUF305_CopM-like"/>
</dbReference>